<dbReference type="Gene3D" id="1.10.10.1150">
    <property type="entry name" value="Coenzyme PQQ synthesis protein D (PqqD)"/>
    <property type="match status" value="1"/>
</dbReference>
<gene>
    <name evidence="1" type="ORF">ASZ90_003769</name>
</gene>
<evidence type="ECO:0000313" key="1">
    <source>
        <dbReference type="EMBL" id="KUG26389.1"/>
    </source>
</evidence>
<reference evidence="1" key="1">
    <citation type="journal article" date="2015" name="Proc. Natl. Acad. Sci. U.S.A.">
        <title>Networks of energetic and metabolic interactions define dynamics in microbial communities.</title>
        <authorList>
            <person name="Embree M."/>
            <person name="Liu J.K."/>
            <person name="Al-Bassam M.M."/>
            <person name="Zengler K."/>
        </authorList>
    </citation>
    <scope>NUCLEOTIDE SEQUENCE</scope>
</reference>
<sequence length="78" mass="8889">MNRLNKLAVNSEGFIFDPTTGDSYTVNPTGLFIINSLREGKEIDQIAEELVKEFEETPEEISSDISDFITHLNTYNIY</sequence>
<dbReference type="InterPro" id="IPR008792">
    <property type="entry name" value="PQQD"/>
</dbReference>
<dbReference type="InterPro" id="IPR041881">
    <property type="entry name" value="PqqD_sf"/>
</dbReference>
<dbReference type="Pfam" id="PF05402">
    <property type="entry name" value="PqqD"/>
    <property type="match status" value="1"/>
</dbReference>
<comment type="caution">
    <text evidence="1">The sequence shown here is derived from an EMBL/GenBank/DDBJ whole genome shotgun (WGS) entry which is preliminary data.</text>
</comment>
<organism evidence="1">
    <name type="scientific">hydrocarbon metagenome</name>
    <dbReference type="NCBI Taxonomy" id="938273"/>
    <lineage>
        <taxon>unclassified sequences</taxon>
        <taxon>metagenomes</taxon>
        <taxon>ecological metagenomes</taxon>
    </lineage>
</organism>
<dbReference type="EMBL" id="LNQE01000473">
    <property type="protein sequence ID" value="KUG26389.1"/>
    <property type="molecule type" value="Genomic_DNA"/>
</dbReference>
<proteinExistence type="predicted"/>
<name>A0A0W8FZW0_9ZZZZ</name>
<protein>
    <submittedName>
        <fullName evidence="1">Uncharacterized protein</fullName>
    </submittedName>
</protein>
<accession>A0A0W8FZW0</accession>
<dbReference type="AlphaFoldDB" id="A0A0W8FZW0"/>